<feature type="compositionally biased region" description="Polar residues" evidence="1">
    <location>
        <begin position="17"/>
        <end position="31"/>
    </location>
</feature>
<evidence type="ECO:0000313" key="3">
    <source>
        <dbReference type="Proteomes" id="UP001220256"/>
    </source>
</evidence>
<dbReference type="EMBL" id="JAPVEB010000001">
    <property type="protein sequence ID" value="KAJ5284678.1"/>
    <property type="molecule type" value="Genomic_DNA"/>
</dbReference>
<dbReference type="Proteomes" id="UP001220256">
    <property type="component" value="Unassembled WGS sequence"/>
</dbReference>
<reference evidence="2 3" key="1">
    <citation type="journal article" date="2023" name="IMA Fungus">
        <title>Comparative genomic study of the Penicillium genus elucidates a diverse pangenome and 15 lateral gene transfer events.</title>
        <authorList>
            <person name="Petersen C."/>
            <person name="Sorensen T."/>
            <person name="Nielsen M.R."/>
            <person name="Sondergaard T.E."/>
            <person name="Sorensen J.L."/>
            <person name="Fitzpatrick D.A."/>
            <person name="Frisvad J.C."/>
            <person name="Nielsen K.L."/>
        </authorList>
    </citation>
    <scope>NUCLEOTIDE SEQUENCE [LARGE SCALE GENOMIC DNA]</scope>
    <source>
        <strain evidence="2 3">IBT 3361</strain>
    </source>
</reference>
<gene>
    <name evidence="2" type="ORF">N7505_002658</name>
</gene>
<feature type="region of interest" description="Disordered" evidence="1">
    <location>
        <begin position="1"/>
        <end position="104"/>
    </location>
</feature>
<sequence length="172" mass="20040">MDQHGAFFQPRPEATQRESTVAEQYRNQSMGSIEMQAVGNPSKINNTQRPLGDERRTTDQRLVPQIPKKRPSFEALDGDTEREKKPNQAKGPSQETSFEDQEMLDPSFFVMKWREQREWERAQRERDDKTVKRPVRQVLRRRCCSCRADTIGGKSCRTCGHVRCPECFASDY</sequence>
<protein>
    <submittedName>
        <fullName evidence="2">Uncharacterized protein</fullName>
    </submittedName>
</protein>
<comment type="caution">
    <text evidence="2">The sequence shown here is derived from an EMBL/GenBank/DDBJ whole genome shotgun (WGS) entry which is preliminary data.</text>
</comment>
<accession>A0ABQ8X0D2</accession>
<organism evidence="2 3">
    <name type="scientific">Penicillium chrysogenum</name>
    <name type="common">Penicillium notatum</name>
    <dbReference type="NCBI Taxonomy" id="5076"/>
    <lineage>
        <taxon>Eukaryota</taxon>
        <taxon>Fungi</taxon>
        <taxon>Dikarya</taxon>
        <taxon>Ascomycota</taxon>
        <taxon>Pezizomycotina</taxon>
        <taxon>Eurotiomycetes</taxon>
        <taxon>Eurotiomycetidae</taxon>
        <taxon>Eurotiales</taxon>
        <taxon>Aspergillaceae</taxon>
        <taxon>Penicillium</taxon>
        <taxon>Penicillium chrysogenum species complex</taxon>
    </lineage>
</organism>
<keyword evidence="3" id="KW-1185">Reference proteome</keyword>
<name>A0ABQ8X0D2_PENCH</name>
<evidence type="ECO:0000256" key="1">
    <source>
        <dbReference type="SAM" id="MobiDB-lite"/>
    </source>
</evidence>
<proteinExistence type="predicted"/>
<evidence type="ECO:0000313" key="2">
    <source>
        <dbReference type="EMBL" id="KAJ5284678.1"/>
    </source>
</evidence>